<feature type="chain" id="PRO_5039887159" evidence="1">
    <location>
        <begin position="21"/>
        <end position="117"/>
    </location>
</feature>
<name>A0A9J7BMN0_9BACT</name>
<gene>
    <name evidence="2" type="ORF">MOP44_24715</name>
</gene>
<organism evidence="2 3">
    <name type="scientific">Occallatibacter riparius</name>
    <dbReference type="NCBI Taxonomy" id="1002689"/>
    <lineage>
        <taxon>Bacteria</taxon>
        <taxon>Pseudomonadati</taxon>
        <taxon>Acidobacteriota</taxon>
        <taxon>Terriglobia</taxon>
        <taxon>Terriglobales</taxon>
        <taxon>Acidobacteriaceae</taxon>
        <taxon>Occallatibacter</taxon>
    </lineage>
</organism>
<feature type="signal peptide" evidence="1">
    <location>
        <begin position="1"/>
        <end position="20"/>
    </location>
</feature>
<accession>A0A9J7BMN0</accession>
<dbReference type="EMBL" id="CP093313">
    <property type="protein sequence ID" value="UWZ83753.1"/>
    <property type="molecule type" value="Genomic_DNA"/>
</dbReference>
<dbReference type="AlphaFoldDB" id="A0A9J7BMN0"/>
<dbReference type="Proteomes" id="UP001059380">
    <property type="component" value="Chromosome"/>
</dbReference>
<protein>
    <submittedName>
        <fullName evidence="2">Uncharacterized protein</fullName>
    </submittedName>
</protein>
<dbReference type="KEGG" id="orp:MOP44_24715"/>
<evidence type="ECO:0000313" key="3">
    <source>
        <dbReference type="Proteomes" id="UP001059380"/>
    </source>
</evidence>
<keyword evidence="3" id="KW-1185">Reference proteome</keyword>
<evidence type="ECO:0000256" key="1">
    <source>
        <dbReference type="SAM" id="SignalP"/>
    </source>
</evidence>
<sequence length="117" mass="12454">MRRFVSIVILLLCSLGPLNALLPGSEESQLPACCRRHGMHHCMMALAEQAGNGHVVSAPSRCPQYHRGSVARVGVYTPSTGIGVAQPIESAGIPAESQTVTLRRAWTEGNRGPPTLL</sequence>
<keyword evidence="1" id="KW-0732">Signal</keyword>
<evidence type="ECO:0000313" key="2">
    <source>
        <dbReference type="EMBL" id="UWZ83753.1"/>
    </source>
</evidence>
<reference evidence="2" key="1">
    <citation type="submission" date="2021-04" db="EMBL/GenBank/DDBJ databases">
        <title>Phylogenetic analysis of Acidobacteriaceae.</title>
        <authorList>
            <person name="Qiu L."/>
            <person name="Zhang Q."/>
        </authorList>
    </citation>
    <scope>NUCLEOTIDE SEQUENCE</scope>
    <source>
        <strain evidence="2">DSM 25168</strain>
    </source>
</reference>
<proteinExistence type="predicted"/>
<dbReference type="RefSeq" id="WP_260793148.1">
    <property type="nucleotide sequence ID" value="NZ_CP093313.1"/>
</dbReference>